<protein>
    <submittedName>
        <fullName evidence="1">Uncharacterized protein</fullName>
    </submittedName>
</protein>
<organism evidence="1">
    <name type="scientific">Arion vulgaris</name>
    <dbReference type="NCBI Taxonomy" id="1028688"/>
    <lineage>
        <taxon>Eukaryota</taxon>
        <taxon>Metazoa</taxon>
        <taxon>Spiralia</taxon>
        <taxon>Lophotrochozoa</taxon>
        <taxon>Mollusca</taxon>
        <taxon>Gastropoda</taxon>
        <taxon>Heterobranchia</taxon>
        <taxon>Euthyneura</taxon>
        <taxon>Panpulmonata</taxon>
        <taxon>Eupulmonata</taxon>
        <taxon>Stylommatophora</taxon>
        <taxon>Helicina</taxon>
        <taxon>Arionoidea</taxon>
        <taxon>Arionidae</taxon>
        <taxon>Arion</taxon>
    </lineage>
</organism>
<dbReference type="EMBL" id="HACG01013897">
    <property type="protein sequence ID" value="CEK60762.1"/>
    <property type="molecule type" value="Transcribed_RNA"/>
</dbReference>
<gene>
    <name evidence="1" type="primary">ORF40314</name>
</gene>
<reference evidence="1" key="1">
    <citation type="submission" date="2014-12" db="EMBL/GenBank/DDBJ databases">
        <title>Insight into the proteome of Arion vulgaris.</title>
        <authorList>
            <person name="Aradska J."/>
            <person name="Bulat T."/>
            <person name="Smidak R."/>
            <person name="Sarate P."/>
            <person name="Gangsoo J."/>
            <person name="Sialana F."/>
            <person name="Bilban M."/>
            <person name="Lubec G."/>
        </authorList>
    </citation>
    <scope>NUCLEOTIDE SEQUENCE</scope>
    <source>
        <tissue evidence="1">Skin</tissue>
    </source>
</reference>
<proteinExistence type="predicted"/>
<feature type="non-terminal residue" evidence="1">
    <location>
        <position position="49"/>
    </location>
</feature>
<sequence length="49" mass="5522">MHHVECVGKCVKINQSLAQGVQYLSSNTNCLQPNMKIDICTREAGRQFK</sequence>
<evidence type="ECO:0000313" key="1">
    <source>
        <dbReference type="EMBL" id="CEK60762.1"/>
    </source>
</evidence>
<accession>A0A0B6YX88</accession>
<dbReference type="AlphaFoldDB" id="A0A0B6YX88"/>
<name>A0A0B6YX88_9EUPU</name>